<dbReference type="RefSeq" id="WP_267644933.1">
    <property type="nucleotide sequence ID" value="NZ_JANHGR010000001.1"/>
</dbReference>
<evidence type="ECO:0000313" key="1">
    <source>
        <dbReference type="EMBL" id="MFD1568960.1"/>
    </source>
</evidence>
<dbReference type="EMBL" id="JBHUCZ010000037">
    <property type="protein sequence ID" value="MFD1568960.1"/>
    <property type="molecule type" value="Genomic_DNA"/>
</dbReference>
<reference evidence="1 2" key="1">
    <citation type="journal article" date="2019" name="Int. J. Syst. Evol. Microbiol.">
        <title>The Global Catalogue of Microorganisms (GCM) 10K type strain sequencing project: providing services to taxonomists for standard genome sequencing and annotation.</title>
        <authorList>
            <consortium name="The Broad Institute Genomics Platform"/>
            <consortium name="The Broad Institute Genome Sequencing Center for Infectious Disease"/>
            <person name="Wu L."/>
            <person name="Ma J."/>
        </authorList>
    </citation>
    <scope>NUCLEOTIDE SEQUENCE [LARGE SCALE GENOMIC DNA]</scope>
    <source>
        <strain evidence="1 2">CGMCC 1.12859</strain>
    </source>
</reference>
<sequence>MPRRIEHTSGTDWEAEFGYARAVRVDNTVRVSGTVAVEDGETVAPNDPYGQASHIFEVVDEALDALDASPEDVVVTRVYVVDFDDWEPIGRAHREFFGDVKPATTLLEVASLPAPDLCLEIEVEAVAKDA</sequence>
<protein>
    <submittedName>
        <fullName evidence="1">Rid family hydrolase</fullName>
    </submittedName>
</protein>
<dbReference type="Pfam" id="PF01042">
    <property type="entry name" value="Ribonuc_L-PSP"/>
    <property type="match status" value="1"/>
</dbReference>
<dbReference type="PANTHER" id="PTHR43857:SF1">
    <property type="entry name" value="YJGH FAMILY PROTEIN"/>
    <property type="match status" value="1"/>
</dbReference>
<dbReference type="Gene3D" id="3.30.1330.40">
    <property type="entry name" value="RutC-like"/>
    <property type="match status" value="1"/>
</dbReference>
<dbReference type="InterPro" id="IPR006175">
    <property type="entry name" value="YjgF/YER057c/UK114"/>
</dbReference>
<dbReference type="SUPFAM" id="SSF55298">
    <property type="entry name" value="YjgF-like"/>
    <property type="match status" value="1"/>
</dbReference>
<keyword evidence="1" id="KW-0378">Hydrolase</keyword>
<comment type="caution">
    <text evidence="1">The sequence shown here is derived from an EMBL/GenBank/DDBJ whole genome shotgun (WGS) entry which is preliminary data.</text>
</comment>
<keyword evidence="2" id="KW-1185">Reference proteome</keyword>
<accession>A0ABD6BVX6</accession>
<proteinExistence type="predicted"/>
<evidence type="ECO:0000313" key="2">
    <source>
        <dbReference type="Proteomes" id="UP001597139"/>
    </source>
</evidence>
<dbReference type="GO" id="GO:0016787">
    <property type="term" value="F:hydrolase activity"/>
    <property type="evidence" value="ECO:0007669"/>
    <property type="project" value="UniProtKB-KW"/>
</dbReference>
<dbReference type="AlphaFoldDB" id="A0ABD6BVX6"/>
<dbReference type="InterPro" id="IPR035959">
    <property type="entry name" value="RutC-like_sf"/>
</dbReference>
<name>A0ABD6BVX6_9EURY</name>
<dbReference type="PANTHER" id="PTHR43857">
    <property type="entry name" value="BLR7761 PROTEIN"/>
    <property type="match status" value="1"/>
</dbReference>
<gene>
    <name evidence="1" type="ORF">ACFSAU_15815</name>
</gene>
<organism evidence="1 2">
    <name type="scientific">Halolamina litorea</name>
    <dbReference type="NCBI Taxonomy" id="1515593"/>
    <lineage>
        <taxon>Archaea</taxon>
        <taxon>Methanobacteriati</taxon>
        <taxon>Methanobacteriota</taxon>
        <taxon>Stenosarchaea group</taxon>
        <taxon>Halobacteria</taxon>
        <taxon>Halobacteriales</taxon>
        <taxon>Haloferacaceae</taxon>
    </lineage>
</organism>
<dbReference type="Proteomes" id="UP001597139">
    <property type="component" value="Unassembled WGS sequence"/>
</dbReference>